<sequence>MQNNLQKNKFDYLKIYQEAHNNAAELLKEAEILFDNECYSRSYFLAFTALEEISKSQFAADVSTGYSKEKVFLRFYTNHKYKIKGMSWAHYDANTSPHNLVWVGPDRDDVERVKANEPLFEKRNNSLYVGIINNYIKLPKKEILGPDAKEIIHIANVAFQRIWEASGEFGGNQIGTKGFMK</sequence>
<gene>
    <name evidence="1" type="ORF">A2561_01240</name>
</gene>
<reference evidence="1 2" key="1">
    <citation type="journal article" date="2016" name="Nat. Commun.">
        <title>Thousands of microbial genomes shed light on interconnected biogeochemical processes in an aquifer system.</title>
        <authorList>
            <person name="Anantharaman K."/>
            <person name="Brown C.T."/>
            <person name="Hug L.A."/>
            <person name="Sharon I."/>
            <person name="Castelle C.J."/>
            <person name="Probst A.J."/>
            <person name="Thomas B.C."/>
            <person name="Singh A."/>
            <person name="Wilkins M.J."/>
            <person name="Karaoz U."/>
            <person name="Brodie E.L."/>
            <person name="Williams K.H."/>
            <person name="Hubbard S.S."/>
            <person name="Banfield J.F."/>
        </authorList>
    </citation>
    <scope>NUCLEOTIDE SEQUENCE [LARGE SCALE GENOMIC DNA]</scope>
</reference>
<dbReference type="Proteomes" id="UP000178935">
    <property type="component" value="Unassembled WGS sequence"/>
</dbReference>
<name>A0A1G2JPX5_9BACT</name>
<dbReference type="InterPro" id="IPR030987">
    <property type="entry name" value="AbiV"/>
</dbReference>
<protein>
    <recommendedName>
        <fullName evidence="3">HEPN domain-containing protein</fullName>
    </recommendedName>
</protein>
<evidence type="ECO:0008006" key="3">
    <source>
        <dbReference type="Google" id="ProtNLM"/>
    </source>
</evidence>
<evidence type="ECO:0000313" key="1">
    <source>
        <dbReference type="EMBL" id="OGZ89194.1"/>
    </source>
</evidence>
<dbReference type="Pfam" id="PF18728">
    <property type="entry name" value="HEPN_AbiV"/>
    <property type="match status" value="1"/>
</dbReference>
<dbReference type="AlphaFoldDB" id="A0A1G2JPX5"/>
<organism evidence="1 2">
    <name type="scientific">Candidatus Staskawiczbacteria bacterium RIFOXYD1_FULL_32_13</name>
    <dbReference type="NCBI Taxonomy" id="1802234"/>
    <lineage>
        <taxon>Bacteria</taxon>
        <taxon>Candidatus Staskawicziibacteriota</taxon>
    </lineage>
</organism>
<comment type="caution">
    <text evidence="1">The sequence shown here is derived from an EMBL/GenBank/DDBJ whole genome shotgun (WGS) entry which is preliminary data.</text>
</comment>
<proteinExistence type="predicted"/>
<evidence type="ECO:0000313" key="2">
    <source>
        <dbReference type="Proteomes" id="UP000178935"/>
    </source>
</evidence>
<dbReference type="NCBIfam" id="TIGR04498">
    <property type="entry name" value="AbiV_defense"/>
    <property type="match status" value="1"/>
</dbReference>
<accession>A0A1G2JPX5</accession>
<dbReference type="EMBL" id="MHPU01000010">
    <property type="protein sequence ID" value="OGZ89194.1"/>
    <property type="molecule type" value="Genomic_DNA"/>
</dbReference>